<dbReference type="Gene3D" id="2.60.120.10">
    <property type="entry name" value="Jelly Rolls"/>
    <property type="match status" value="1"/>
</dbReference>
<dbReference type="SUPFAM" id="SSF51182">
    <property type="entry name" value="RmlC-like cupins"/>
    <property type="match status" value="1"/>
</dbReference>
<evidence type="ECO:0000259" key="1">
    <source>
        <dbReference type="Pfam" id="PF07883"/>
    </source>
</evidence>
<keyword evidence="3" id="KW-1185">Reference proteome</keyword>
<dbReference type="AlphaFoldDB" id="A0A9X2EQ35"/>
<dbReference type="RefSeq" id="WP_252470725.1">
    <property type="nucleotide sequence ID" value="NZ_JALBWM010000078.1"/>
</dbReference>
<dbReference type="Proteomes" id="UP001139028">
    <property type="component" value="Unassembled WGS sequence"/>
</dbReference>
<accession>A0A9X2EQ35</accession>
<comment type="caution">
    <text evidence="2">The sequence shown here is derived from an EMBL/GenBank/DDBJ whole genome shotgun (WGS) entry which is preliminary data.</text>
</comment>
<reference evidence="2" key="1">
    <citation type="journal article" date="2022" name="Arch. Microbiol.">
        <title>Microbulbifer okhotskensis sp. nov., isolated from a deep bottom sediment of the Okhotsk Sea.</title>
        <authorList>
            <person name="Romanenko L."/>
            <person name="Kurilenko V."/>
            <person name="Otstavnykh N."/>
            <person name="Velansky P."/>
            <person name="Isaeva M."/>
            <person name="Mikhailov V."/>
        </authorList>
    </citation>
    <scope>NUCLEOTIDE SEQUENCE</scope>
    <source>
        <strain evidence="2">OS29</strain>
    </source>
</reference>
<proteinExistence type="predicted"/>
<sequence length="104" mass="12003">MNNLFQGLPEDNSIEHFDKLIETQSCRVERIVSYGQASPEVGWYDQSEQEWVLVLSGYGIVEMETGERVRLKAGDHLLIKAHQRHRVVQTSSDEPTIWLAVFYP</sequence>
<dbReference type="Pfam" id="PF07883">
    <property type="entry name" value="Cupin_2"/>
    <property type="match status" value="1"/>
</dbReference>
<dbReference type="EMBL" id="JALBWM010000078">
    <property type="protein sequence ID" value="MCO1335739.1"/>
    <property type="molecule type" value="Genomic_DNA"/>
</dbReference>
<protein>
    <submittedName>
        <fullName evidence="2">Cupin domain-containing protein</fullName>
    </submittedName>
</protein>
<dbReference type="CDD" id="cd06981">
    <property type="entry name" value="cupin_reut_a1446"/>
    <property type="match status" value="1"/>
</dbReference>
<evidence type="ECO:0000313" key="2">
    <source>
        <dbReference type="EMBL" id="MCO1335739.1"/>
    </source>
</evidence>
<name>A0A9X2EQ35_9GAMM</name>
<evidence type="ECO:0000313" key="3">
    <source>
        <dbReference type="Proteomes" id="UP001139028"/>
    </source>
</evidence>
<dbReference type="InterPro" id="IPR014710">
    <property type="entry name" value="RmlC-like_jellyroll"/>
</dbReference>
<dbReference type="InterPro" id="IPR013096">
    <property type="entry name" value="Cupin_2"/>
</dbReference>
<organism evidence="2 3">
    <name type="scientific">Microbulbifer okhotskensis</name>
    <dbReference type="NCBI Taxonomy" id="2926617"/>
    <lineage>
        <taxon>Bacteria</taxon>
        <taxon>Pseudomonadati</taxon>
        <taxon>Pseudomonadota</taxon>
        <taxon>Gammaproteobacteria</taxon>
        <taxon>Cellvibrionales</taxon>
        <taxon>Microbulbiferaceae</taxon>
        <taxon>Microbulbifer</taxon>
    </lineage>
</organism>
<gene>
    <name evidence="2" type="ORF">MO867_15490</name>
</gene>
<feature type="domain" description="Cupin type-2" evidence="1">
    <location>
        <begin position="46"/>
        <end position="102"/>
    </location>
</feature>
<dbReference type="InterPro" id="IPR011051">
    <property type="entry name" value="RmlC_Cupin_sf"/>
</dbReference>